<dbReference type="InterPro" id="IPR013783">
    <property type="entry name" value="Ig-like_fold"/>
</dbReference>
<dbReference type="CDD" id="cd00063">
    <property type="entry name" value="FN3"/>
    <property type="match status" value="1"/>
</dbReference>
<organism evidence="1 2">
    <name type="scientific">Paramuricea clavata</name>
    <name type="common">Red gorgonian</name>
    <name type="synonym">Violescent sea-whip</name>
    <dbReference type="NCBI Taxonomy" id="317549"/>
    <lineage>
        <taxon>Eukaryota</taxon>
        <taxon>Metazoa</taxon>
        <taxon>Cnidaria</taxon>
        <taxon>Anthozoa</taxon>
        <taxon>Octocorallia</taxon>
        <taxon>Malacalcyonacea</taxon>
        <taxon>Plexauridae</taxon>
        <taxon>Paramuricea</taxon>
    </lineage>
</organism>
<dbReference type="Pfam" id="PF00041">
    <property type="entry name" value="fn3"/>
    <property type="match status" value="1"/>
</dbReference>
<feature type="non-terminal residue" evidence="1">
    <location>
        <position position="1"/>
    </location>
</feature>
<dbReference type="InterPro" id="IPR003961">
    <property type="entry name" value="FN3_dom"/>
</dbReference>
<dbReference type="EMBL" id="CACRXK020018290">
    <property type="protein sequence ID" value="CAB4032294.1"/>
    <property type="molecule type" value="Genomic_DNA"/>
</dbReference>
<protein>
    <submittedName>
        <fullName evidence="1">Phosphatidylinositol phosphatase PTPRQ</fullName>
    </submittedName>
</protein>
<dbReference type="AlphaFoldDB" id="A0A6S7JQA1"/>
<comment type="caution">
    <text evidence="1">The sequence shown here is derived from an EMBL/GenBank/DDBJ whole genome shotgun (WGS) entry which is preliminary data.</text>
</comment>
<dbReference type="Proteomes" id="UP001152795">
    <property type="component" value="Unassembled WGS sequence"/>
</dbReference>
<accession>A0A6S7JQA1</accession>
<evidence type="ECO:0000313" key="2">
    <source>
        <dbReference type="Proteomes" id="UP001152795"/>
    </source>
</evidence>
<proteinExistence type="predicted"/>
<sequence length="146" mass="16755">SGSVHFDLTWKEKNLDKIYGREPRDIAKLAADVYRALEDGRLFPKQFIVHAPPAPPTDLVAIDTEPDSITIAWERPEHFEIEFYHVQIWHTSSNMSRNVSMVSGKRKSVTLGNLESETTYNLTMFSENRYGVGQRKSNVLQVETMK</sequence>
<dbReference type="PROSITE" id="PS50853">
    <property type="entry name" value="FN3"/>
    <property type="match status" value="1"/>
</dbReference>
<dbReference type="SMART" id="SM00060">
    <property type="entry name" value="FN3"/>
    <property type="match status" value="1"/>
</dbReference>
<evidence type="ECO:0000313" key="1">
    <source>
        <dbReference type="EMBL" id="CAB4032294.1"/>
    </source>
</evidence>
<feature type="non-terminal residue" evidence="1">
    <location>
        <position position="146"/>
    </location>
</feature>
<dbReference type="SUPFAM" id="SSF49265">
    <property type="entry name" value="Fibronectin type III"/>
    <property type="match status" value="1"/>
</dbReference>
<gene>
    <name evidence="1" type="ORF">PACLA_8A073017</name>
</gene>
<dbReference type="Gene3D" id="2.60.40.10">
    <property type="entry name" value="Immunoglobulins"/>
    <property type="match status" value="1"/>
</dbReference>
<reference evidence="1" key="1">
    <citation type="submission" date="2020-04" db="EMBL/GenBank/DDBJ databases">
        <authorList>
            <person name="Alioto T."/>
            <person name="Alioto T."/>
            <person name="Gomez Garrido J."/>
        </authorList>
    </citation>
    <scope>NUCLEOTIDE SEQUENCE</scope>
    <source>
        <strain evidence="1">A484AB</strain>
    </source>
</reference>
<keyword evidence="2" id="KW-1185">Reference proteome</keyword>
<dbReference type="InterPro" id="IPR036116">
    <property type="entry name" value="FN3_sf"/>
</dbReference>
<name>A0A6S7JQA1_PARCT</name>